<evidence type="ECO:0000256" key="3">
    <source>
        <dbReference type="SAM" id="MobiDB-lite"/>
    </source>
</evidence>
<dbReference type="EMBL" id="VFPG01000001">
    <property type="protein sequence ID" value="TQM32988.1"/>
    <property type="molecule type" value="Genomic_DNA"/>
</dbReference>
<evidence type="ECO:0000256" key="1">
    <source>
        <dbReference type="ARBA" id="ARBA00023125"/>
    </source>
</evidence>
<dbReference type="GO" id="GO:0000976">
    <property type="term" value="F:transcription cis-regulatory region binding"/>
    <property type="evidence" value="ECO:0007669"/>
    <property type="project" value="TreeGrafter"/>
</dbReference>
<gene>
    <name evidence="5" type="ORF">FB390_4701</name>
</gene>
<keyword evidence="1 2" id="KW-0238">DNA-binding</keyword>
<proteinExistence type="predicted"/>
<dbReference type="SUPFAM" id="SSF46689">
    <property type="entry name" value="Homeodomain-like"/>
    <property type="match status" value="1"/>
</dbReference>
<dbReference type="InterPro" id="IPR009057">
    <property type="entry name" value="Homeodomain-like_sf"/>
</dbReference>
<feature type="domain" description="HTH tetR-type" evidence="4">
    <location>
        <begin position="27"/>
        <end position="87"/>
    </location>
</feature>
<dbReference type="PANTHER" id="PTHR30055">
    <property type="entry name" value="HTH-TYPE TRANSCRIPTIONAL REGULATOR RUTR"/>
    <property type="match status" value="1"/>
</dbReference>
<organism evidence="5 6">
    <name type="scientific">Nocardia bhagyanarayanae</name>
    <dbReference type="NCBI Taxonomy" id="1215925"/>
    <lineage>
        <taxon>Bacteria</taxon>
        <taxon>Bacillati</taxon>
        <taxon>Actinomycetota</taxon>
        <taxon>Actinomycetes</taxon>
        <taxon>Mycobacteriales</taxon>
        <taxon>Nocardiaceae</taxon>
        <taxon>Nocardia</taxon>
    </lineage>
</organism>
<sequence>MPRLGGAAPAVVRRLDYGWQVARTGETDTATKIIDTVLSLLDSDGYDAVQLRPVAKQAHVSLATVYKLYPTRDELILAAVEQWMATNIYTELAPPCENESLADGLRRLVRYVFEPWERNPRMLTAYYRARSGPGGQRLDTQGFDAVLPAATALFTGIDPDYIADVGLVLSNMVYALVGRFANEDLAITEILPALERTIVRLTANNEPLAAAAGSPAPDSPPFTWSPSIVSPYSPGPESAEQPS</sequence>
<feature type="region of interest" description="Disordered" evidence="3">
    <location>
        <begin position="209"/>
        <end position="243"/>
    </location>
</feature>
<dbReference type="PROSITE" id="PS50977">
    <property type="entry name" value="HTH_TETR_2"/>
    <property type="match status" value="1"/>
</dbReference>
<evidence type="ECO:0000259" key="4">
    <source>
        <dbReference type="PROSITE" id="PS50977"/>
    </source>
</evidence>
<dbReference type="AlphaFoldDB" id="A0A543FGJ9"/>
<dbReference type="InterPro" id="IPR001647">
    <property type="entry name" value="HTH_TetR"/>
</dbReference>
<dbReference type="InterPro" id="IPR050109">
    <property type="entry name" value="HTH-type_TetR-like_transc_reg"/>
</dbReference>
<keyword evidence="6" id="KW-1185">Reference proteome</keyword>
<evidence type="ECO:0000313" key="6">
    <source>
        <dbReference type="Proteomes" id="UP000316331"/>
    </source>
</evidence>
<dbReference type="InterPro" id="IPR041642">
    <property type="entry name" value="KstR_C"/>
</dbReference>
<dbReference type="Gene3D" id="1.10.357.10">
    <property type="entry name" value="Tetracycline Repressor, domain 2"/>
    <property type="match status" value="1"/>
</dbReference>
<dbReference type="Pfam" id="PF00440">
    <property type="entry name" value="TetR_N"/>
    <property type="match status" value="1"/>
</dbReference>
<comment type="caution">
    <text evidence="5">The sequence shown here is derived from an EMBL/GenBank/DDBJ whole genome shotgun (WGS) entry which is preliminary data.</text>
</comment>
<protein>
    <submittedName>
        <fullName evidence="5">TetR family transcriptional regulator</fullName>
    </submittedName>
</protein>
<accession>A0A543FGJ9</accession>
<evidence type="ECO:0000313" key="5">
    <source>
        <dbReference type="EMBL" id="TQM32988.1"/>
    </source>
</evidence>
<reference evidence="5 6" key="1">
    <citation type="submission" date="2019-06" db="EMBL/GenBank/DDBJ databases">
        <title>Sequencing the genomes of 1000 actinobacteria strains.</title>
        <authorList>
            <person name="Klenk H.-P."/>
        </authorList>
    </citation>
    <scope>NUCLEOTIDE SEQUENCE [LARGE SCALE GENOMIC DNA]</scope>
    <source>
        <strain evidence="5 6">DSM 103495</strain>
    </source>
</reference>
<name>A0A543FGJ9_9NOCA</name>
<dbReference type="Proteomes" id="UP000316331">
    <property type="component" value="Unassembled WGS sequence"/>
</dbReference>
<feature type="DNA-binding region" description="H-T-H motif" evidence="2">
    <location>
        <begin position="50"/>
        <end position="69"/>
    </location>
</feature>
<dbReference type="GO" id="GO:0003700">
    <property type="term" value="F:DNA-binding transcription factor activity"/>
    <property type="evidence" value="ECO:0007669"/>
    <property type="project" value="TreeGrafter"/>
</dbReference>
<evidence type="ECO:0000256" key="2">
    <source>
        <dbReference type="PROSITE-ProRule" id="PRU00335"/>
    </source>
</evidence>
<dbReference type="PANTHER" id="PTHR30055:SF242">
    <property type="entry name" value="HTH-TYPE TRANSCRIPTIONAL REPRESSOR KSTR"/>
    <property type="match status" value="1"/>
</dbReference>
<dbReference type="Pfam" id="PF17925">
    <property type="entry name" value="TetR_C_20"/>
    <property type="match status" value="1"/>
</dbReference>